<evidence type="ECO:0000256" key="3">
    <source>
        <dbReference type="SAM" id="SignalP"/>
    </source>
</evidence>
<dbReference type="AlphaFoldDB" id="A0A1V9F5G9"/>
<name>A0A1V9F5G9_9BACT</name>
<evidence type="ECO:0000256" key="1">
    <source>
        <dbReference type="ARBA" id="ARBA00004370"/>
    </source>
</evidence>
<comment type="subcellular location">
    <subcellularLocation>
        <location evidence="1">Membrane</location>
    </subcellularLocation>
</comment>
<keyword evidence="3" id="KW-0732">Signal</keyword>
<reference evidence="6" key="1">
    <citation type="submission" date="2016-04" db="EMBL/GenBank/DDBJ databases">
        <authorList>
            <person name="Chen L."/>
            <person name="Zhuang W."/>
            <person name="Wang G."/>
        </authorList>
    </citation>
    <scope>NUCLEOTIDE SEQUENCE [LARGE SCALE GENOMIC DNA]</scope>
    <source>
        <strain evidence="6">208</strain>
    </source>
</reference>
<dbReference type="Proteomes" id="UP000192276">
    <property type="component" value="Unassembled WGS sequence"/>
</dbReference>
<evidence type="ECO:0000313" key="5">
    <source>
        <dbReference type="EMBL" id="OQP53633.1"/>
    </source>
</evidence>
<evidence type="ECO:0000313" key="6">
    <source>
        <dbReference type="Proteomes" id="UP000192276"/>
    </source>
</evidence>
<protein>
    <recommendedName>
        <fullName evidence="4">Bacterial surface antigen (D15) domain-containing protein</fullName>
    </recommendedName>
</protein>
<dbReference type="EMBL" id="LWBP01000210">
    <property type="protein sequence ID" value="OQP53633.1"/>
    <property type="molecule type" value="Genomic_DNA"/>
</dbReference>
<sequence length="845" mass="96218">MSKRILHLALLIVFTAPLAKAQTDSAVVKAHPSYDSVTRWHRRLFGENFRKEWAAPVKLPVINVSARGLTPIQRGGGHQTRSLRLKDAKGNEWVLRSIEKYPEIILPETFRQTFAADWVRDAMSAQHPYAPLIVPVLSDAADVPHSNPVIGRVAPEGLGEFEKEFANTMCLLEQREPYGDSDNTFKMLERLNEDNDNVIDTVAFFRARLLDIFMGDWDRHEDQWRWVDEQKGRGRKYAPIPRDRDQVLYRNEGFFPRIASRKWVAPFLTGFRGDIKRQNYAFFNGRLLNARFLIQFDHDRWMQLTNEFLAKMTDEVIEAALKRLPPEVYVMKHDELLQKMKMRRAAMPKAMENYYRFLNRIVDLQLSGKNELVEITDAPENGLLVTIHKLSKKGKAQDQLFSRTFVSSETKELRIFIGKGNDSVVLNNTNKKIKVRIVGGEGNKVYNVAASGKKVCVYERETGAVFTGKTGRLKTHLSNDTANTGFTPTNPYAIVKPVIAAGFNLDDGLLLGGGVKIFTPGFKRMPYGSIQQISLAHSFSTAAYRIRYRGEWLRAVGKADITLQANIFAPNNTRNFFGRGNETEYIKEGDFRRFYRTRYNVYHFNPSLRWHLGRSVTLSAGPSLQFYHSDSVENKGRFINTNVSLISSYDSNTIHQDKLHGGVIINLISDKRNNPILTTAGHYINLQAHAHAGMNDISKSYMQLIPEVAVYKRLNKRATLVVANRLGGAVTIGKAAFYQSAFLGGHENLFGFRQYRFAGEHMVYNNLEFRLKLANFASYILPGQFGMTGFYDVGRVWEKNESSSIWHQGVGGGFYFAPAQMAVFQVTAGWSKEGWFPYVIMGFRF</sequence>
<comment type="caution">
    <text evidence="5">The sequence shown here is derived from an EMBL/GenBank/DDBJ whole genome shotgun (WGS) entry which is preliminary data.</text>
</comment>
<feature type="signal peptide" evidence="3">
    <location>
        <begin position="1"/>
        <end position="21"/>
    </location>
</feature>
<feature type="domain" description="Bacterial surface antigen (D15)" evidence="4">
    <location>
        <begin position="560"/>
        <end position="808"/>
    </location>
</feature>
<dbReference type="GO" id="GO:0019867">
    <property type="term" value="C:outer membrane"/>
    <property type="evidence" value="ECO:0007669"/>
    <property type="project" value="InterPro"/>
</dbReference>
<gene>
    <name evidence="5" type="ORF">A4R26_06595</name>
</gene>
<dbReference type="InterPro" id="IPR000184">
    <property type="entry name" value="Bac_surfAg_D15"/>
</dbReference>
<dbReference type="Pfam" id="PF01103">
    <property type="entry name" value="Omp85"/>
    <property type="match status" value="1"/>
</dbReference>
<evidence type="ECO:0000259" key="4">
    <source>
        <dbReference type="Pfam" id="PF01103"/>
    </source>
</evidence>
<feature type="chain" id="PRO_5012076811" description="Bacterial surface antigen (D15) domain-containing protein" evidence="3">
    <location>
        <begin position="22"/>
        <end position="845"/>
    </location>
</feature>
<dbReference type="RefSeq" id="WP_081169517.1">
    <property type="nucleotide sequence ID" value="NZ_LWBP01000210.1"/>
</dbReference>
<proteinExistence type="predicted"/>
<evidence type="ECO:0000256" key="2">
    <source>
        <dbReference type="ARBA" id="ARBA00023136"/>
    </source>
</evidence>
<keyword evidence="6" id="KW-1185">Reference proteome</keyword>
<accession>A0A1V9F5G9</accession>
<keyword evidence="2" id="KW-0472">Membrane</keyword>
<organism evidence="5 6">
    <name type="scientific">Niastella populi</name>
    <dbReference type="NCBI Taxonomy" id="550983"/>
    <lineage>
        <taxon>Bacteria</taxon>
        <taxon>Pseudomonadati</taxon>
        <taxon>Bacteroidota</taxon>
        <taxon>Chitinophagia</taxon>
        <taxon>Chitinophagales</taxon>
        <taxon>Chitinophagaceae</taxon>
        <taxon>Niastella</taxon>
    </lineage>
</organism>
<dbReference type="Gene3D" id="2.40.160.50">
    <property type="entry name" value="membrane protein fhac: a member of the omp85/tpsb transporter family"/>
    <property type="match status" value="1"/>
</dbReference>
<dbReference type="STRING" id="550983.A4R26_06595"/>
<dbReference type="OrthoDB" id="333971at2"/>